<feature type="domain" description="HTH lysR-type" evidence="5">
    <location>
        <begin position="1"/>
        <end position="59"/>
    </location>
</feature>
<dbReference type="PANTHER" id="PTHR30537:SF35">
    <property type="entry name" value="TRANSCRIPTIONAL REGULATORY PROTEIN"/>
    <property type="match status" value="1"/>
</dbReference>
<dbReference type="Proteomes" id="UP000625568">
    <property type="component" value="Chromosome 1"/>
</dbReference>
<dbReference type="PROSITE" id="PS50931">
    <property type="entry name" value="HTH_LYSR"/>
    <property type="match status" value="1"/>
</dbReference>
<reference evidence="6 7" key="1">
    <citation type="submission" date="2021-02" db="EMBL/GenBank/DDBJ databases">
        <title>FDA dAtabase for Regulatory Grade micrObial Sequences (FDA-ARGOS): Supporting development and validation of Infectious Disease Dx tests.</title>
        <authorList>
            <person name="Minogue T."/>
            <person name="Wolcott M."/>
            <person name="Wasieloski L."/>
            <person name="Aguilar W."/>
            <person name="Moore D."/>
            <person name="Jaissle J."/>
            <person name="Tallon L."/>
            <person name="Sadzewicz L."/>
            <person name="Zhao X."/>
            <person name="Boylan J."/>
            <person name="Ott S."/>
            <person name="Bowen H."/>
            <person name="Vavikolanu K."/>
            <person name="Mehta A."/>
            <person name="Aluvathingal J."/>
            <person name="Nadendla S."/>
            <person name="Yan Y."/>
            <person name="Sichtig H."/>
        </authorList>
    </citation>
    <scope>NUCLEOTIDE SEQUENCE [LARGE SCALE GENOMIC DNA]</scope>
    <source>
        <strain evidence="6 7">FDAARGOS_1272</strain>
    </source>
</reference>
<dbReference type="GO" id="GO:0043565">
    <property type="term" value="F:sequence-specific DNA binding"/>
    <property type="evidence" value="ECO:0007669"/>
    <property type="project" value="TreeGrafter"/>
</dbReference>
<dbReference type="Pfam" id="PF00126">
    <property type="entry name" value="HTH_1"/>
    <property type="match status" value="1"/>
</dbReference>
<keyword evidence="3" id="KW-0238">DNA-binding</keyword>
<dbReference type="Gene3D" id="1.10.10.10">
    <property type="entry name" value="Winged helix-like DNA-binding domain superfamily/Winged helix DNA-binding domain"/>
    <property type="match status" value="1"/>
</dbReference>
<dbReference type="GO" id="GO:0003700">
    <property type="term" value="F:DNA-binding transcription factor activity"/>
    <property type="evidence" value="ECO:0007669"/>
    <property type="project" value="InterPro"/>
</dbReference>
<dbReference type="InterPro" id="IPR058163">
    <property type="entry name" value="LysR-type_TF_proteobact-type"/>
</dbReference>
<comment type="similarity">
    <text evidence="1">Belongs to the LysR transcriptional regulatory family.</text>
</comment>
<dbReference type="RefSeq" id="WP_052688673.1">
    <property type="nucleotide sequence ID" value="NZ_CABVPR010000105.1"/>
</dbReference>
<dbReference type="Gene3D" id="3.40.190.290">
    <property type="match status" value="1"/>
</dbReference>
<organism evidence="6 7">
    <name type="scientific">Burkholderia dolosa</name>
    <dbReference type="NCBI Taxonomy" id="152500"/>
    <lineage>
        <taxon>Bacteria</taxon>
        <taxon>Pseudomonadati</taxon>
        <taxon>Pseudomonadota</taxon>
        <taxon>Betaproteobacteria</taxon>
        <taxon>Burkholderiales</taxon>
        <taxon>Burkholderiaceae</taxon>
        <taxon>Burkholderia</taxon>
        <taxon>Burkholderia cepacia complex</taxon>
    </lineage>
</organism>
<dbReference type="GO" id="GO:0006351">
    <property type="term" value="P:DNA-templated transcription"/>
    <property type="evidence" value="ECO:0007669"/>
    <property type="project" value="TreeGrafter"/>
</dbReference>
<dbReference type="InterPro" id="IPR036390">
    <property type="entry name" value="WH_DNA-bd_sf"/>
</dbReference>
<name>A0A892I2A0_9BURK</name>
<dbReference type="SUPFAM" id="SSF46785">
    <property type="entry name" value="Winged helix' DNA-binding domain"/>
    <property type="match status" value="1"/>
</dbReference>
<evidence type="ECO:0000256" key="1">
    <source>
        <dbReference type="ARBA" id="ARBA00009437"/>
    </source>
</evidence>
<keyword evidence="7" id="KW-1185">Reference proteome</keyword>
<dbReference type="SUPFAM" id="SSF53850">
    <property type="entry name" value="Periplasmic binding protein-like II"/>
    <property type="match status" value="1"/>
</dbReference>
<dbReference type="PANTHER" id="PTHR30537">
    <property type="entry name" value="HTH-TYPE TRANSCRIPTIONAL REGULATOR"/>
    <property type="match status" value="1"/>
</dbReference>
<dbReference type="FunFam" id="1.10.10.10:FF:000001">
    <property type="entry name" value="LysR family transcriptional regulator"/>
    <property type="match status" value="1"/>
</dbReference>
<dbReference type="CDD" id="cd08422">
    <property type="entry name" value="PBP2_CrgA_like"/>
    <property type="match status" value="1"/>
</dbReference>
<dbReference type="AlphaFoldDB" id="A0A892I2A0"/>
<evidence type="ECO:0000256" key="2">
    <source>
        <dbReference type="ARBA" id="ARBA00023015"/>
    </source>
</evidence>
<accession>A0A892I2A0</accession>
<evidence type="ECO:0000259" key="5">
    <source>
        <dbReference type="PROSITE" id="PS50931"/>
    </source>
</evidence>
<keyword evidence="4" id="KW-0804">Transcription</keyword>
<protein>
    <submittedName>
        <fullName evidence="6">LysR family transcriptional regulator</fullName>
    </submittedName>
</protein>
<evidence type="ECO:0000313" key="6">
    <source>
        <dbReference type="EMBL" id="QRO77126.1"/>
    </source>
</evidence>
<dbReference type="InterPro" id="IPR000847">
    <property type="entry name" value="LysR_HTH_N"/>
</dbReference>
<evidence type="ECO:0000256" key="3">
    <source>
        <dbReference type="ARBA" id="ARBA00023125"/>
    </source>
</evidence>
<sequence>MNQLASIRAFVKVADNRSFAKAAKQLGVSASVITRSIALLENHLGARLVDRTTRRASLTSTGELYRQHCEELIRLLESMDACVATAAGMPAATLKIAASASFAATGLPGLLAAHRAFEPRTTFELTVFDNIADIAATDFDVCFGTEQRLRDSTRVCRPLGPMVDAIVASPDYLARRGTPRTPQELASHDALPSTDAPRCNWEFDADGATYRTELRPVLNPQPPLAVKRAALAGLGVARLPRALVDAELDSGALRALLPDVALRDAERTVWALYAKQPSHTSAVRNFVDFAVAHCRGHASAYAPAGRHGATDRHERQPRRAHAERLAAECA</sequence>
<gene>
    <name evidence="6" type="ORF">I6K02_14735</name>
</gene>
<dbReference type="EMBL" id="CP069482">
    <property type="protein sequence ID" value="QRO77126.1"/>
    <property type="molecule type" value="Genomic_DNA"/>
</dbReference>
<evidence type="ECO:0000256" key="4">
    <source>
        <dbReference type="ARBA" id="ARBA00023163"/>
    </source>
</evidence>
<evidence type="ECO:0000313" key="7">
    <source>
        <dbReference type="Proteomes" id="UP000625568"/>
    </source>
</evidence>
<dbReference type="InterPro" id="IPR005119">
    <property type="entry name" value="LysR_subst-bd"/>
</dbReference>
<dbReference type="Pfam" id="PF03466">
    <property type="entry name" value="LysR_substrate"/>
    <property type="match status" value="1"/>
</dbReference>
<dbReference type="InterPro" id="IPR036388">
    <property type="entry name" value="WH-like_DNA-bd_sf"/>
</dbReference>
<dbReference type="GeneID" id="93127914"/>
<keyword evidence="2" id="KW-0805">Transcription regulation</keyword>
<proteinExistence type="inferred from homology"/>